<keyword evidence="1" id="KW-0472">Membrane</keyword>
<organism evidence="2 3">
    <name type="scientific">Halalkalibacillus sediminis</name>
    <dbReference type="NCBI Taxonomy" id="2018042"/>
    <lineage>
        <taxon>Bacteria</taxon>
        <taxon>Bacillati</taxon>
        <taxon>Bacillota</taxon>
        <taxon>Bacilli</taxon>
        <taxon>Bacillales</taxon>
        <taxon>Bacillaceae</taxon>
        <taxon>Halalkalibacillus</taxon>
    </lineage>
</organism>
<name>A0A2I0QR40_9BACI</name>
<proteinExistence type="predicted"/>
<accession>A0A2I0QR40</accession>
<keyword evidence="3" id="KW-1185">Reference proteome</keyword>
<comment type="caution">
    <text evidence="2">The sequence shown here is derived from an EMBL/GenBank/DDBJ whole genome shotgun (WGS) entry which is preliminary data.</text>
</comment>
<evidence type="ECO:0000256" key="1">
    <source>
        <dbReference type="SAM" id="Phobius"/>
    </source>
</evidence>
<dbReference type="EMBL" id="PJNH01000004">
    <property type="protein sequence ID" value="PKR76793.1"/>
    <property type="molecule type" value="Genomic_DNA"/>
</dbReference>
<gene>
    <name evidence="2" type="ORF">CEY16_13315</name>
</gene>
<dbReference type="AlphaFoldDB" id="A0A2I0QR40"/>
<evidence type="ECO:0000313" key="2">
    <source>
        <dbReference type="EMBL" id="PKR76793.1"/>
    </source>
</evidence>
<dbReference type="RefSeq" id="WP_101332543.1">
    <property type="nucleotide sequence ID" value="NZ_PJNH01000004.1"/>
</dbReference>
<feature type="transmembrane region" description="Helical" evidence="1">
    <location>
        <begin position="7"/>
        <end position="25"/>
    </location>
</feature>
<sequence length="60" mass="6741">METFGRGCMYIIIGIAILFFLALITQSHINIPWIIAIPLIILAFFVASKKTNDEDNQGDE</sequence>
<evidence type="ECO:0000313" key="3">
    <source>
        <dbReference type="Proteomes" id="UP000243524"/>
    </source>
</evidence>
<keyword evidence="1" id="KW-0812">Transmembrane</keyword>
<feature type="transmembrane region" description="Helical" evidence="1">
    <location>
        <begin position="31"/>
        <end position="47"/>
    </location>
</feature>
<dbReference type="Proteomes" id="UP000243524">
    <property type="component" value="Unassembled WGS sequence"/>
</dbReference>
<protein>
    <submittedName>
        <fullName evidence="2">Uncharacterized protein</fullName>
    </submittedName>
</protein>
<keyword evidence="1" id="KW-1133">Transmembrane helix</keyword>
<reference evidence="2 3" key="1">
    <citation type="submission" date="2017-06" db="EMBL/GenBank/DDBJ databases">
        <title>the draft geome sequence of Illustriluteabacillus marina B3227.</title>
        <authorList>
            <person name="He R.-H."/>
            <person name="Du Z.-J."/>
        </authorList>
    </citation>
    <scope>NUCLEOTIDE SEQUENCE [LARGE SCALE GENOMIC DNA]</scope>
    <source>
        <strain evidence="2 3">B3227</strain>
    </source>
</reference>